<name>A0ABU0RSX9_9ACTN</name>
<dbReference type="EMBL" id="JAUSZS010000006">
    <property type="protein sequence ID" value="MDQ0935139.1"/>
    <property type="molecule type" value="Genomic_DNA"/>
</dbReference>
<dbReference type="EMBL" id="JAUSZS010000006">
    <property type="protein sequence ID" value="MDQ0935110.1"/>
    <property type="molecule type" value="Genomic_DNA"/>
</dbReference>
<gene>
    <name evidence="1" type="ORF">QFZ49_005081</name>
    <name evidence="2" type="ORF">QFZ49_005110</name>
</gene>
<evidence type="ECO:0000313" key="1">
    <source>
        <dbReference type="EMBL" id="MDQ0935110.1"/>
    </source>
</evidence>
<organism evidence="1 3">
    <name type="scientific">Streptomyces turgidiscabies</name>
    <dbReference type="NCBI Taxonomy" id="85558"/>
    <lineage>
        <taxon>Bacteria</taxon>
        <taxon>Bacillati</taxon>
        <taxon>Actinomycetota</taxon>
        <taxon>Actinomycetes</taxon>
        <taxon>Kitasatosporales</taxon>
        <taxon>Streptomycetaceae</taxon>
        <taxon>Streptomyces</taxon>
    </lineage>
</organism>
<dbReference type="Proteomes" id="UP001223072">
    <property type="component" value="Unassembled WGS sequence"/>
</dbReference>
<sequence>MTSFGTYGTNTYTARELSDLLAGRLAVDFTERESDYLGSYFLAVLADTTRLHVQPNAIPGDDGQDDLYEDEYTDVTVLLLITSPVAAEPALHAELGAIEGLTRLRASRN</sequence>
<accession>A0ABU0RSX9</accession>
<proteinExistence type="predicted"/>
<evidence type="ECO:0000313" key="3">
    <source>
        <dbReference type="Proteomes" id="UP001223072"/>
    </source>
</evidence>
<evidence type="ECO:0000313" key="2">
    <source>
        <dbReference type="EMBL" id="MDQ0935139.1"/>
    </source>
</evidence>
<reference evidence="1 3" key="1">
    <citation type="submission" date="2023-07" db="EMBL/GenBank/DDBJ databases">
        <title>Comparative genomics of wheat-associated soil bacteria to identify genetic determinants of phenazine resistance.</title>
        <authorList>
            <person name="Mouncey N."/>
        </authorList>
    </citation>
    <scope>NUCLEOTIDE SEQUENCE [LARGE SCALE GENOMIC DNA]</scope>
    <source>
        <strain evidence="1 3">W2I16</strain>
    </source>
</reference>
<comment type="caution">
    <text evidence="1">The sequence shown here is derived from an EMBL/GenBank/DDBJ whole genome shotgun (WGS) entry which is preliminary data.</text>
</comment>
<protein>
    <submittedName>
        <fullName evidence="1">Uncharacterized protein</fullName>
    </submittedName>
</protein>
<keyword evidence="3" id="KW-1185">Reference proteome</keyword>
<dbReference type="RefSeq" id="WP_307628723.1">
    <property type="nucleotide sequence ID" value="NZ_JAUSZS010000006.1"/>
</dbReference>